<dbReference type="GO" id="GO:0044550">
    <property type="term" value="P:secondary metabolite biosynthetic process"/>
    <property type="evidence" value="ECO:0007669"/>
    <property type="project" value="UniProtKB-ARBA"/>
</dbReference>
<comment type="similarity">
    <text evidence="2 9">Belongs to the cytochrome P450 family.</text>
</comment>
<keyword evidence="6 8" id="KW-0408">Iron</keyword>
<dbReference type="Proteomes" id="UP000824469">
    <property type="component" value="Unassembled WGS sequence"/>
</dbReference>
<dbReference type="EMBL" id="JAHRHJ020000003">
    <property type="protein sequence ID" value="KAH9321879.1"/>
    <property type="molecule type" value="Genomic_DNA"/>
</dbReference>
<comment type="cofactor">
    <cofactor evidence="8">
        <name>heme</name>
        <dbReference type="ChEBI" id="CHEBI:30413"/>
    </cofactor>
</comment>
<dbReference type="OMA" id="RILINCW"/>
<dbReference type="GO" id="GO:0016705">
    <property type="term" value="F:oxidoreductase activity, acting on paired donors, with incorporation or reduction of molecular oxygen"/>
    <property type="evidence" value="ECO:0007669"/>
    <property type="project" value="InterPro"/>
</dbReference>
<comment type="pathway">
    <text evidence="1">Alkaloid biosynthesis; taxol biosynthesis.</text>
</comment>
<comment type="caution">
    <text evidence="10">The sequence shown here is derived from an EMBL/GenBank/DDBJ whole genome shotgun (WGS) entry which is preliminary data.</text>
</comment>
<dbReference type="PRINTS" id="PR00463">
    <property type="entry name" value="EP450I"/>
</dbReference>
<evidence type="ECO:0000256" key="4">
    <source>
        <dbReference type="ARBA" id="ARBA00022723"/>
    </source>
</evidence>
<reference evidence="10 11" key="1">
    <citation type="journal article" date="2021" name="Nat. Plants">
        <title>The Taxus genome provides insights into paclitaxel biosynthesis.</title>
        <authorList>
            <person name="Xiong X."/>
            <person name="Gou J."/>
            <person name="Liao Q."/>
            <person name="Li Y."/>
            <person name="Zhou Q."/>
            <person name="Bi G."/>
            <person name="Li C."/>
            <person name="Du R."/>
            <person name="Wang X."/>
            <person name="Sun T."/>
            <person name="Guo L."/>
            <person name="Liang H."/>
            <person name="Lu P."/>
            <person name="Wu Y."/>
            <person name="Zhang Z."/>
            <person name="Ro D.K."/>
            <person name="Shang Y."/>
            <person name="Huang S."/>
            <person name="Yan J."/>
        </authorList>
    </citation>
    <scope>NUCLEOTIDE SEQUENCE [LARGE SCALE GENOMIC DNA]</scope>
    <source>
        <strain evidence="10">Ta-2019</strain>
    </source>
</reference>
<dbReference type="GO" id="GO:0004497">
    <property type="term" value="F:monooxygenase activity"/>
    <property type="evidence" value="ECO:0007669"/>
    <property type="project" value="UniProtKB-KW"/>
</dbReference>
<protein>
    <recommendedName>
        <fullName evidence="12">Cytochrome P450</fullName>
    </recommendedName>
</protein>
<dbReference type="PROSITE" id="PS00086">
    <property type="entry name" value="CYTOCHROME_P450"/>
    <property type="match status" value="1"/>
</dbReference>
<name>A0AA38GEV6_TAXCH</name>
<evidence type="ECO:0000313" key="10">
    <source>
        <dbReference type="EMBL" id="KAH9321879.1"/>
    </source>
</evidence>
<keyword evidence="7" id="KW-0876">Taxol biosynthesis</keyword>
<evidence type="ECO:0000256" key="7">
    <source>
        <dbReference type="ARBA" id="ARBA00023059"/>
    </source>
</evidence>
<dbReference type="AlphaFoldDB" id="A0AA38GEV6"/>
<dbReference type="GO" id="GO:0042617">
    <property type="term" value="P:paclitaxel biosynthetic process"/>
    <property type="evidence" value="ECO:0007669"/>
    <property type="project" value="UniProtKB-KW"/>
</dbReference>
<evidence type="ECO:0000256" key="5">
    <source>
        <dbReference type="ARBA" id="ARBA00023002"/>
    </source>
</evidence>
<dbReference type="SUPFAM" id="SSF48264">
    <property type="entry name" value="Cytochrome P450"/>
    <property type="match status" value="1"/>
</dbReference>
<evidence type="ECO:0000256" key="2">
    <source>
        <dbReference type="ARBA" id="ARBA00010617"/>
    </source>
</evidence>
<keyword evidence="4 8" id="KW-0479">Metal-binding</keyword>
<evidence type="ECO:0000256" key="8">
    <source>
        <dbReference type="PIRSR" id="PIRSR602401-1"/>
    </source>
</evidence>
<keyword evidence="5 9" id="KW-0560">Oxidoreductase</keyword>
<feature type="binding site" description="axial binding residue" evidence="8">
    <location>
        <position position="147"/>
    </location>
    <ligand>
        <name>heme</name>
        <dbReference type="ChEBI" id="CHEBI:30413"/>
    </ligand>
    <ligandPart>
        <name>Fe</name>
        <dbReference type="ChEBI" id="CHEBI:18248"/>
    </ligandPart>
</feature>
<evidence type="ECO:0000256" key="3">
    <source>
        <dbReference type="ARBA" id="ARBA00022617"/>
    </source>
</evidence>
<evidence type="ECO:0000256" key="1">
    <source>
        <dbReference type="ARBA" id="ARBA00005122"/>
    </source>
</evidence>
<dbReference type="PANTHER" id="PTHR47944">
    <property type="entry name" value="CYTOCHROME P450 98A9"/>
    <property type="match status" value="1"/>
</dbReference>
<dbReference type="Gene3D" id="1.10.630.10">
    <property type="entry name" value="Cytochrome P450"/>
    <property type="match status" value="2"/>
</dbReference>
<evidence type="ECO:0008006" key="12">
    <source>
        <dbReference type="Google" id="ProtNLM"/>
    </source>
</evidence>
<evidence type="ECO:0000256" key="6">
    <source>
        <dbReference type="ARBA" id="ARBA00023004"/>
    </source>
</evidence>
<dbReference type="PRINTS" id="PR00385">
    <property type="entry name" value="P450"/>
</dbReference>
<dbReference type="InterPro" id="IPR001128">
    <property type="entry name" value="Cyt_P450"/>
</dbReference>
<keyword evidence="9" id="KW-0503">Monooxygenase</keyword>
<keyword evidence="3 8" id="KW-0349">Heme</keyword>
<evidence type="ECO:0000313" key="11">
    <source>
        <dbReference type="Proteomes" id="UP000824469"/>
    </source>
</evidence>
<keyword evidence="11" id="KW-1185">Reference proteome</keyword>
<dbReference type="Pfam" id="PF00067">
    <property type="entry name" value="p450"/>
    <property type="match status" value="2"/>
</dbReference>
<accession>A0AA38GEV6</accession>
<dbReference type="GO" id="GO:0020037">
    <property type="term" value="F:heme binding"/>
    <property type="evidence" value="ECO:0007669"/>
    <property type="project" value="InterPro"/>
</dbReference>
<sequence length="210" mass="23918">MEQIIDQHIERRKNGNNLEYEDFLDVLLSLSEDEFMQIRITRGHIKNVTYDLLAAATDTSWGTLEWAMSELLRNPSVMKKAQEELDSFVGMNRLMTQILVNAWAIGRDPSAWEEATEFKPERFMGSQIDIKGQSFEMIPFGSGRRGCPGIGLAMLMVQLGLAQLLHCFDWSLPHKLDMSEAYGITLPRAVHLHAIPIPRLPLHLYQPKAP</sequence>
<proteinExistence type="inferred from homology"/>
<dbReference type="GO" id="GO:0005506">
    <property type="term" value="F:iron ion binding"/>
    <property type="evidence" value="ECO:0007669"/>
    <property type="project" value="InterPro"/>
</dbReference>
<dbReference type="InterPro" id="IPR036396">
    <property type="entry name" value="Cyt_P450_sf"/>
</dbReference>
<gene>
    <name evidence="10" type="ORF">KI387_016518</name>
</gene>
<dbReference type="InterPro" id="IPR002401">
    <property type="entry name" value="Cyt_P450_E_grp-I"/>
</dbReference>
<organism evidence="10 11">
    <name type="scientific">Taxus chinensis</name>
    <name type="common">Chinese yew</name>
    <name type="synonym">Taxus wallichiana var. chinensis</name>
    <dbReference type="NCBI Taxonomy" id="29808"/>
    <lineage>
        <taxon>Eukaryota</taxon>
        <taxon>Viridiplantae</taxon>
        <taxon>Streptophyta</taxon>
        <taxon>Embryophyta</taxon>
        <taxon>Tracheophyta</taxon>
        <taxon>Spermatophyta</taxon>
        <taxon>Pinopsida</taxon>
        <taxon>Pinidae</taxon>
        <taxon>Conifers II</taxon>
        <taxon>Cupressales</taxon>
        <taxon>Taxaceae</taxon>
        <taxon>Taxus</taxon>
    </lineage>
</organism>
<evidence type="ECO:0000256" key="9">
    <source>
        <dbReference type="RuleBase" id="RU000461"/>
    </source>
</evidence>
<dbReference type="InterPro" id="IPR017972">
    <property type="entry name" value="Cyt_P450_CS"/>
</dbReference>